<dbReference type="Proteomes" id="UP001151760">
    <property type="component" value="Unassembled WGS sequence"/>
</dbReference>
<name>A0ABQ4XZ36_9ASTR</name>
<keyword evidence="2" id="KW-1185">Reference proteome</keyword>
<comment type="caution">
    <text evidence="1">The sequence shown here is derived from an EMBL/GenBank/DDBJ whole genome shotgun (WGS) entry which is preliminary data.</text>
</comment>
<reference evidence="1" key="1">
    <citation type="journal article" date="2022" name="Int. J. Mol. Sci.">
        <title>Draft Genome of Tanacetum Coccineum: Genomic Comparison of Closely Related Tanacetum-Family Plants.</title>
        <authorList>
            <person name="Yamashiro T."/>
            <person name="Shiraishi A."/>
            <person name="Nakayama K."/>
            <person name="Satake H."/>
        </authorList>
    </citation>
    <scope>NUCLEOTIDE SEQUENCE</scope>
</reference>
<accession>A0ABQ4XZ36</accession>
<proteinExistence type="predicted"/>
<dbReference type="EMBL" id="BQNB010009908">
    <property type="protein sequence ID" value="GJS70075.1"/>
    <property type="molecule type" value="Genomic_DNA"/>
</dbReference>
<organism evidence="1 2">
    <name type="scientific">Tanacetum coccineum</name>
    <dbReference type="NCBI Taxonomy" id="301880"/>
    <lineage>
        <taxon>Eukaryota</taxon>
        <taxon>Viridiplantae</taxon>
        <taxon>Streptophyta</taxon>
        <taxon>Embryophyta</taxon>
        <taxon>Tracheophyta</taxon>
        <taxon>Spermatophyta</taxon>
        <taxon>Magnoliopsida</taxon>
        <taxon>eudicotyledons</taxon>
        <taxon>Gunneridae</taxon>
        <taxon>Pentapetalae</taxon>
        <taxon>asterids</taxon>
        <taxon>campanulids</taxon>
        <taxon>Asterales</taxon>
        <taxon>Asteraceae</taxon>
        <taxon>Asteroideae</taxon>
        <taxon>Anthemideae</taxon>
        <taxon>Anthemidinae</taxon>
        <taxon>Tanacetum</taxon>
    </lineage>
</organism>
<evidence type="ECO:0000313" key="2">
    <source>
        <dbReference type="Proteomes" id="UP001151760"/>
    </source>
</evidence>
<evidence type="ECO:0000313" key="1">
    <source>
        <dbReference type="EMBL" id="GJS70075.1"/>
    </source>
</evidence>
<reference evidence="1" key="2">
    <citation type="submission" date="2022-01" db="EMBL/GenBank/DDBJ databases">
        <authorList>
            <person name="Yamashiro T."/>
            <person name="Shiraishi A."/>
            <person name="Satake H."/>
            <person name="Nakayama K."/>
        </authorList>
    </citation>
    <scope>NUCLEOTIDE SEQUENCE</scope>
</reference>
<gene>
    <name evidence="1" type="ORF">Tco_0702916</name>
</gene>
<protein>
    <submittedName>
        <fullName evidence="1">Uncharacterized protein</fullName>
    </submittedName>
</protein>
<sequence length="242" mass="26161">MVATYILVAVSSGPAFPFLSFVPSRLSSGHPFLPTSYFCLLNRTVACPTRLSLRLLSILLYLSTPCSRTLAFLSNQLVSNAYSILELVGIRSNHIPLECCPVIAHCCSVHVALLHLILQLDNYDIVPQSPSSQNSGSIDNASVPEKNYVACTSRGLEGALSSPGMKRLQSSTKIPFLFPFPFPPFPLFPPFPFPPFSPSSSSPVSHYGVQGSGGFTEPPIFSYSASNQSSKSSRVRTLRIGC</sequence>